<organism evidence="2 3">
    <name type="scientific">Prorocentrum cordatum</name>
    <dbReference type="NCBI Taxonomy" id="2364126"/>
    <lineage>
        <taxon>Eukaryota</taxon>
        <taxon>Sar</taxon>
        <taxon>Alveolata</taxon>
        <taxon>Dinophyceae</taxon>
        <taxon>Prorocentrales</taxon>
        <taxon>Prorocentraceae</taxon>
        <taxon>Prorocentrum</taxon>
    </lineage>
</organism>
<reference evidence="2" key="1">
    <citation type="submission" date="2023-10" db="EMBL/GenBank/DDBJ databases">
        <authorList>
            <person name="Chen Y."/>
            <person name="Shah S."/>
            <person name="Dougan E. K."/>
            <person name="Thang M."/>
            <person name="Chan C."/>
        </authorList>
    </citation>
    <scope>NUCLEOTIDE SEQUENCE [LARGE SCALE GENOMIC DNA]</scope>
</reference>
<proteinExistence type="predicted"/>
<feature type="region of interest" description="Disordered" evidence="1">
    <location>
        <begin position="1"/>
        <end position="37"/>
    </location>
</feature>
<keyword evidence="3" id="KW-1185">Reference proteome</keyword>
<evidence type="ECO:0000313" key="3">
    <source>
        <dbReference type="Proteomes" id="UP001189429"/>
    </source>
</evidence>
<protein>
    <submittedName>
        <fullName evidence="2">Uncharacterized protein</fullName>
    </submittedName>
</protein>
<gene>
    <name evidence="2" type="ORF">PCOR1329_LOCUS37034</name>
</gene>
<comment type="caution">
    <text evidence="2">The sequence shown here is derived from an EMBL/GenBank/DDBJ whole genome shotgun (WGS) entry which is preliminary data.</text>
</comment>
<name>A0ABN9T9Y4_9DINO</name>
<evidence type="ECO:0000256" key="1">
    <source>
        <dbReference type="SAM" id="MobiDB-lite"/>
    </source>
</evidence>
<sequence>MQGSGAGSSGRRAEIPPPPEQVFDLKGKRATPTSVTSAAVGSAKRGWRSVAEVAAWEDTLSSVTAEDVLAAHAESLSRLCDAANVVACVVCDPGSCAKTAKGFAAALGLPAAKVFVKENISDCFAMVDARVRGALDQLPA</sequence>
<dbReference type="Proteomes" id="UP001189429">
    <property type="component" value="Unassembled WGS sequence"/>
</dbReference>
<accession>A0ABN9T9Y4</accession>
<dbReference type="EMBL" id="CAUYUJ010014497">
    <property type="protein sequence ID" value="CAK0841981.1"/>
    <property type="molecule type" value="Genomic_DNA"/>
</dbReference>
<evidence type="ECO:0000313" key="2">
    <source>
        <dbReference type="EMBL" id="CAK0841981.1"/>
    </source>
</evidence>